<evidence type="ECO:0000313" key="1">
    <source>
        <dbReference type="EMBL" id="EFQ23081.1"/>
    </source>
</evidence>
<evidence type="ECO:0008006" key="3">
    <source>
        <dbReference type="Google" id="ProtNLM"/>
    </source>
</evidence>
<keyword evidence="2" id="KW-1185">Reference proteome</keyword>
<protein>
    <recommendedName>
        <fullName evidence="3">tRNA(Ile2) 2-agmatinylcytidine synthetase</fullName>
    </recommendedName>
</protein>
<dbReference type="HOGENOM" id="CLU_098525_0_0_0"/>
<name>E3CUC2_9BACT</name>
<reference evidence="1 2" key="1">
    <citation type="journal article" date="2010" name="Stand. Genomic Sci.">
        <title>Non-contiguous finished genome sequence of Aminomonas paucivorans type strain (GLU-3).</title>
        <authorList>
            <person name="Pitluck S."/>
            <person name="Yasawong M."/>
            <person name="Held B."/>
            <person name="Lapidus A."/>
            <person name="Nolan M."/>
            <person name="Copeland A."/>
            <person name="Lucas S."/>
            <person name="Del Rio T.G."/>
            <person name="Tice H."/>
            <person name="Cheng J.F."/>
            <person name="Chertkov O."/>
            <person name="Goodwin L."/>
            <person name="Tapia R."/>
            <person name="Han C."/>
            <person name="Liolios K."/>
            <person name="Ivanova N."/>
            <person name="Mavromatis K."/>
            <person name="Ovchinnikova G."/>
            <person name="Pati A."/>
            <person name="Chen A."/>
            <person name="Palaniappan K."/>
            <person name="Land M."/>
            <person name="Hauser L."/>
            <person name="Chang Y.J."/>
            <person name="Jeffries C.D."/>
            <person name="Pukall R."/>
            <person name="Spring S."/>
            <person name="Rohde M."/>
            <person name="Sikorski J."/>
            <person name="Goker M."/>
            <person name="Woyke T."/>
            <person name="Bristow J."/>
            <person name="Eisen J.A."/>
            <person name="Markowitz V."/>
            <person name="Hugenholtz P."/>
            <person name="Kyrpides N.C."/>
            <person name="Klenk H.P."/>
        </authorList>
    </citation>
    <scope>NUCLEOTIDE SEQUENCE [LARGE SCALE GENOMIC DNA]</scope>
    <source>
        <strain evidence="1 2">DSM 12260</strain>
    </source>
</reference>
<dbReference type="Gene3D" id="3.30.70.2200">
    <property type="match status" value="1"/>
</dbReference>
<dbReference type="PANTHER" id="PTHR40705">
    <property type="entry name" value="TRNA(ILE2) 2-AGMATINYLCYTIDINE SYNTHETASE TIAS"/>
    <property type="match status" value="1"/>
</dbReference>
<dbReference type="AlphaFoldDB" id="E3CUC2"/>
<proteinExistence type="predicted"/>
<accession>E3CUC2</accession>
<dbReference type="eggNOG" id="COG1571">
    <property type="taxonomic scope" value="Bacteria"/>
</dbReference>
<dbReference type="PaxDb" id="584708-Apau_0652"/>
<dbReference type="Proteomes" id="UP000005096">
    <property type="component" value="Chromosome"/>
</dbReference>
<organism evidence="1 2">
    <name type="scientific">Aminomonas paucivorans DSM 12260</name>
    <dbReference type="NCBI Taxonomy" id="584708"/>
    <lineage>
        <taxon>Bacteria</taxon>
        <taxon>Thermotogati</taxon>
        <taxon>Synergistota</taxon>
        <taxon>Synergistia</taxon>
        <taxon>Synergistales</taxon>
        <taxon>Synergistaceae</taxon>
        <taxon>Aminomonas</taxon>
    </lineage>
</organism>
<sequence length="245" mass="26187">MRYFIGFDDTDILEADRGTGKLARWFACSLPEGFRSLGVLRQQLLVDPRIPYTSHNSAACVVAESEDPESVPLLVEAAVGHLATHFLEGSDPGLCVASEVADWACLEDFGRRAAGEVLSQKAAREAARGVHLSAHGGTGDGIIGALAAVGLTHRGWTGRYVEFGGLREIPQEVSVGELAARGIRVAPLDRDATVPREADRVLHEGWLRPRLLGGVPVLPVTPEGPGCWRFADPRRRAPDGGKAQG</sequence>
<dbReference type="EMBL" id="CM001022">
    <property type="protein sequence ID" value="EFQ23081.1"/>
    <property type="molecule type" value="Genomic_DNA"/>
</dbReference>
<evidence type="ECO:0000313" key="2">
    <source>
        <dbReference type="Proteomes" id="UP000005096"/>
    </source>
</evidence>
<dbReference type="PANTHER" id="PTHR40705:SF2">
    <property type="entry name" value="DUF1743 DOMAIN-CONTAINING PROTEIN"/>
    <property type="match status" value="1"/>
</dbReference>
<gene>
    <name evidence="1" type="ORF">Apau_0652</name>
</gene>
<dbReference type="STRING" id="584708.Apau_0652"/>